<evidence type="ECO:0000256" key="2">
    <source>
        <dbReference type="ARBA" id="ARBA00012438"/>
    </source>
</evidence>
<proteinExistence type="predicted"/>
<dbReference type="AlphaFoldDB" id="A0A370DM54"/>
<evidence type="ECO:0000256" key="7">
    <source>
        <dbReference type="SAM" id="Coils"/>
    </source>
</evidence>
<evidence type="ECO:0000256" key="3">
    <source>
        <dbReference type="ARBA" id="ARBA00022679"/>
    </source>
</evidence>
<dbReference type="GO" id="GO:0000155">
    <property type="term" value="F:phosphorelay sensor kinase activity"/>
    <property type="evidence" value="ECO:0007669"/>
    <property type="project" value="TreeGrafter"/>
</dbReference>
<evidence type="ECO:0000256" key="1">
    <source>
        <dbReference type="ARBA" id="ARBA00000085"/>
    </source>
</evidence>
<dbReference type="InterPro" id="IPR050980">
    <property type="entry name" value="2C_sensor_his_kinase"/>
</dbReference>
<dbReference type="InterPro" id="IPR036890">
    <property type="entry name" value="HATPase_C_sf"/>
</dbReference>
<dbReference type="PANTHER" id="PTHR44936:SF10">
    <property type="entry name" value="SENSOR PROTEIN RSTB"/>
    <property type="match status" value="1"/>
</dbReference>
<protein>
    <recommendedName>
        <fullName evidence="2">histidine kinase</fullName>
        <ecNumber evidence="2">2.7.13.3</ecNumber>
    </recommendedName>
</protein>
<comment type="catalytic activity">
    <reaction evidence="1">
        <text>ATP + protein L-histidine = ADP + protein N-phospho-L-histidine.</text>
        <dbReference type="EC" id="2.7.13.3"/>
    </reaction>
</comment>
<dbReference type="PRINTS" id="PR00344">
    <property type="entry name" value="BCTRLSENSOR"/>
</dbReference>
<evidence type="ECO:0000313" key="11">
    <source>
        <dbReference type="Proteomes" id="UP000254266"/>
    </source>
</evidence>
<reference evidence="10 11" key="1">
    <citation type="journal article" date="2018" name="ISME J.">
        <title>Endosymbiont genomes yield clues of tubeworm success.</title>
        <authorList>
            <person name="Li Y."/>
            <person name="Liles M.R."/>
            <person name="Halanych K.M."/>
        </authorList>
    </citation>
    <scope>NUCLEOTIDE SEQUENCE [LARGE SCALE GENOMIC DNA]</scope>
    <source>
        <strain evidence="10">A1464</strain>
    </source>
</reference>
<dbReference type="Gene3D" id="3.30.565.10">
    <property type="entry name" value="Histidine kinase-like ATPase, C-terminal domain"/>
    <property type="match status" value="2"/>
</dbReference>
<dbReference type="EC" id="2.7.13.3" evidence="2"/>
<keyword evidence="4" id="KW-0547">Nucleotide-binding</keyword>
<dbReference type="InterPro" id="IPR003594">
    <property type="entry name" value="HATPase_dom"/>
</dbReference>
<evidence type="ECO:0000256" key="8">
    <source>
        <dbReference type="SAM" id="MobiDB-lite"/>
    </source>
</evidence>
<dbReference type="GO" id="GO:0005524">
    <property type="term" value="F:ATP binding"/>
    <property type="evidence" value="ECO:0007669"/>
    <property type="project" value="UniProtKB-KW"/>
</dbReference>
<dbReference type="Pfam" id="PF02518">
    <property type="entry name" value="HATPase_c"/>
    <property type="match status" value="1"/>
</dbReference>
<keyword evidence="6 10" id="KW-0067">ATP-binding</keyword>
<dbReference type="PANTHER" id="PTHR44936">
    <property type="entry name" value="SENSOR PROTEIN CREC"/>
    <property type="match status" value="1"/>
</dbReference>
<dbReference type="InterPro" id="IPR004358">
    <property type="entry name" value="Sig_transdc_His_kin-like_C"/>
</dbReference>
<sequence length="791" mass="90548">MTELLNFKVSSSLKSVIGRDLITNDYVAIFELVKNSFDANASRVDIVFKYDGRDVEKIYVIDNGKGMDFDDFTNKWLFVAYSAKRDGTEDQDKNRTYAGNKGVGRFSCDRLGGELRIQAKTKGMDHVDILDVDWGSFEKDSTELFGDIAVFHNESEDFDFPKEVDAISSGVVVEISNLREKKSWDRKKLLSLKRHLTKLINPFGEDGNSLDVFLHSSLEESGDLKEKKKLGNKNRQAELVNGIVKNYILETLREKTTWLHVYLKSDGWLYSDLIDRGTLIYKIREKIPEYDELLDSGFNCQLFYLNNSAKLTFKKQMALSVVSFGSLFLFRNGFRVFPVGEPGNDYWKIDVRKQQGYSRYLGTRDILGRVDIAGEEFKFKESSSRDKGLVETIASDQLQECVKNKCLRRFESYVVGVNWKDKLDKIHETAERLGLDENRTKIIKLIESLSKSDNLDLLEYNKDIVSVLNEKSVYFEKSINNLESLAKDSNDVNLKKAVSSARREYEKLEKEKDDALKIAEQEIEARIKAEHRESSERQGRVAAETEKEKISTAYEDEKKRSLYLTSSESRDKDQLESFMHQIIIYAVENRQKLKNAFRKYFSLNKTEEISSDTVRDILDELLVLIEKIITTSRFATLANYKLDSEKVHADICQHIEQYLDKITTSYHHGININVINNTKGFVTNFTPIELGVILDNIVNNSNKARASRVDFIISSALNNVLNIEVVDNGNGLDSKVIEPQRIFEKGYTTTRGSGLGLYHIRKQLEKMGGEISLSDNQPDRGLGLTINVKKL</sequence>
<evidence type="ECO:0000313" key="10">
    <source>
        <dbReference type="EMBL" id="RDH85968.1"/>
    </source>
</evidence>
<comment type="caution">
    <text evidence="10">The sequence shown here is derived from an EMBL/GenBank/DDBJ whole genome shotgun (WGS) entry which is preliminary data.</text>
</comment>
<accession>A0A370DM54</accession>
<keyword evidence="3" id="KW-0808">Transferase</keyword>
<feature type="region of interest" description="Disordered" evidence="8">
    <location>
        <begin position="529"/>
        <end position="549"/>
    </location>
</feature>
<evidence type="ECO:0000256" key="4">
    <source>
        <dbReference type="ARBA" id="ARBA00022741"/>
    </source>
</evidence>
<organism evidence="10 11">
    <name type="scientific">endosymbiont of Galathealinum brachiosum</name>
    <dbReference type="NCBI Taxonomy" id="2200906"/>
    <lineage>
        <taxon>Bacteria</taxon>
        <taxon>Pseudomonadati</taxon>
        <taxon>Pseudomonadota</taxon>
        <taxon>Gammaproteobacteria</taxon>
        <taxon>sulfur-oxidizing symbionts</taxon>
    </lineage>
</organism>
<dbReference type="Proteomes" id="UP000254266">
    <property type="component" value="Unassembled WGS sequence"/>
</dbReference>
<feature type="coiled-coil region" evidence="7">
    <location>
        <begin position="491"/>
        <end position="525"/>
    </location>
</feature>
<evidence type="ECO:0000256" key="6">
    <source>
        <dbReference type="ARBA" id="ARBA00022840"/>
    </source>
</evidence>
<keyword evidence="7" id="KW-0175">Coiled coil</keyword>
<evidence type="ECO:0000259" key="9">
    <source>
        <dbReference type="SMART" id="SM00387"/>
    </source>
</evidence>
<dbReference type="EMBL" id="QFXC01000002">
    <property type="protein sequence ID" value="RDH85968.1"/>
    <property type="molecule type" value="Genomic_DNA"/>
</dbReference>
<dbReference type="GO" id="GO:0005886">
    <property type="term" value="C:plasma membrane"/>
    <property type="evidence" value="ECO:0007669"/>
    <property type="project" value="TreeGrafter"/>
</dbReference>
<dbReference type="Pfam" id="PF13589">
    <property type="entry name" value="HATPase_c_3"/>
    <property type="match status" value="1"/>
</dbReference>
<dbReference type="SUPFAM" id="SSF55874">
    <property type="entry name" value="ATPase domain of HSP90 chaperone/DNA topoisomerase II/histidine kinase"/>
    <property type="match status" value="2"/>
</dbReference>
<feature type="domain" description="Histidine kinase/HSP90-like ATPase" evidence="9">
    <location>
        <begin position="685"/>
        <end position="790"/>
    </location>
</feature>
<keyword evidence="11" id="KW-1185">Reference proteome</keyword>
<evidence type="ECO:0000256" key="5">
    <source>
        <dbReference type="ARBA" id="ARBA00022777"/>
    </source>
</evidence>
<gene>
    <name evidence="10" type="ORF">DIZ80_00385</name>
</gene>
<dbReference type="SMART" id="SM00387">
    <property type="entry name" value="HATPase_c"/>
    <property type="match status" value="1"/>
</dbReference>
<keyword evidence="5" id="KW-0418">Kinase</keyword>
<name>A0A370DM54_9GAMM</name>